<keyword evidence="3" id="KW-1185">Reference proteome</keyword>
<reference evidence="2 3" key="2">
    <citation type="submission" date="2018-10" db="EMBL/GenBank/DDBJ databases">
        <authorList>
            <consortium name="Pathogen Informatics"/>
        </authorList>
    </citation>
    <scope>NUCLEOTIDE SEQUENCE [LARGE SCALE GENOMIC DNA]</scope>
</reference>
<proteinExistence type="predicted"/>
<evidence type="ECO:0000313" key="3">
    <source>
        <dbReference type="Proteomes" id="UP000274131"/>
    </source>
</evidence>
<evidence type="ECO:0000313" key="2">
    <source>
        <dbReference type="EMBL" id="VDD96405.1"/>
    </source>
</evidence>
<keyword evidence="1" id="KW-1133">Transmembrane helix</keyword>
<protein>
    <submittedName>
        <fullName evidence="2 4">Uncharacterized protein</fullName>
    </submittedName>
</protein>
<reference evidence="4" key="1">
    <citation type="submission" date="2017-02" db="UniProtKB">
        <authorList>
            <consortium name="WormBaseParasite"/>
        </authorList>
    </citation>
    <scope>IDENTIFICATION</scope>
</reference>
<keyword evidence="1" id="KW-0472">Membrane</keyword>
<dbReference type="OrthoDB" id="5798680at2759"/>
<sequence length="88" mass="10367">MTKSAYIIFKPELALRSGVKSQECDNGVCMKMWFKEKQGKRLWRSCIPNGKEQIRSDCTRISSSQGYFLKKVLILVTIWNYYIILLFH</sequence>
<gene>
    <name evidence="2" type="ORF">EVEC_LOCUS11156</name>
</gene>
<accession>A0A0N4VLW0</accession>
<dbReference type="WBParaSite" id="EVEC_0001189601-mRNA-1">
    <property type="protein sequence ID" value="EVEC_0001189601-mRNA-1"/>
    <property type="gene ID" value="EVEC_0001189601"/>
</dbReference>
<organism evidence="4">
    <name type="scientific">Enterobius vermicularis</name>
    <name type="common">Human pinworm</name>
    <dbReference type="NCBI Taxonomy" id="51028"/>
    <lineage>
        <taxon>Eukaryota</taxon>
        <taxon>Metazoa</taxon>
        <taxon>Ecdysozoa</taxon>
        <taxon>Nematoda</taxon>
        <taxon>Chromadorea</taxon>
        <taxon>Rhabditida</taxon>
        <taxon>Spirurina</taxon>
        <taxon>Oxyuridomorpha</taxon>
        <taxon>Oxyuroidea</taxon>
        <taxon>Oxyuridae</taxon>
        <taxon>Enterobius</taxon>
    </lineage>
</organism>
<feature type="transmembrane region" description="Helical" evidence="1">
    <location>
        <begin position="68"/>
        <end position="87"/>
    </location>
</feature>
<dbReference type="Proteomes" id="UP000274131">
    <property type="component" value="Unassembled WGS sequence"/>
</dbReference>
<name>A0A0N4VLW0_ENTVE</name>
<keyword evidence="1" id="KW-0812">Transmembrane</keyword>
<evidence type="ECO:0000256" key="1">
    <source>
        <dbReference type="SAM" id="Phobius"/>
    </source>
</evidence>
<evidence type="ECO:0000313" key="4">
    <source>
        <dbReference type="WBParaSite" id="EVEC_0001189601-mRNA-1"/>
    </source>
</evidence>
<dbReference type="AlphaFoldDB" id="A0A0N4VLW0"/>
<dbReference type="EMBL" id="UXUI01011648">
    <property type="protein sequence ID" value="VDD96405.1"/>
    <property type="molecule type" value="Genomic_DNA"/>
</dbReference>